<evidence type="ECO:0000313" key="2">
    <source>
        <dbReference type="Proteomes" id="UP000023774"/>
    </source>
</evidence>
<sequence>MKADPRDLNWQKVNQEIRLAPLGESLSQRDQLLGKIIKSIIH</sequence>
<proteinExistence type="predicted"/>
<protein>
    <submittedName>
        <fullName evidence="1">Uncharacterized protein</fullName>
    </submittedName>
</protein>
<accession>N9M882</accession>
<comment type="caution">
    <text evidence="1">The sequence shown here is derived from an EMBL/GenBank/DDBJ whole genome shotgun (WGS) entry which is preliminary data.</text>
</comment>
<dbReference type="PATRIC" id="fig|1217709.3.peg.1878"/>
<reference evidence="1 2" key="1">
    <citation type="submission" date="2013-02" db="EMBL/GenBank/DDBJ databases">
        <title>The Genome Sequence of Acinetobacter sp. NIPH 713.</title>
        <authorList>
            <consortium name="The Broad Institute Genome Sequencing Platform"/>
            <consortium name="The Broad Institute Genome Sequencing Center for Infectious Disease"/>
            <person name="Cerqueira G."/>
            <person name="Feldgarden M."/>
            <person name="Courvalin P."/>
            <person name="Perichon B."/>
            <person name="Grillot-Courvalin C."/>
            <person name="Clermont D."/>
            <person name="Rocha E."/>
            <person name="Yoon E.-J."/>
            <person name="Nemec A."/>
            <person name="Walker B."/>
            <person name="Young S.K."/>
            <person name="Zeng Q."/>
            <person name="Gargeya S."/>
            <person name="Fitzgerald M."/>
            <person name="Haas B."/>
            <person name="Abouelleil A."/>
            <person name="Alvarado L."/>
            <person name="Arachchi H.M."/>
            <person name="Berlin A.M."/>
            <person name="Chapman S.B."/>
            <person name="Dewar J."/>
            <person name="Goldberg J."/>
            <person name="Griggs A."/>
            <person name="Gujja S."/>
            <person name="Hansen M."/>
            <person name="Howarth C."/>
            <person name="Imamovic A."/>
            <person name="Larimer J."/>
            <person name="McCowan C."/>
            <person name="Murphy C."/>
            <person name="Neiman D."/>
            <person name="Pearson M."/>
            <person name="Priest M."/>
            <person name="Roberts A."/>
            <person name="Saif S."/>
            <person name="Shea T."/>
            <person name="Sisk P."/>
            <person name="Sykes S."/>
            <person name="Wortman J."/>
            <person name="Nusbaum C."/>
            <person name="Birren B."/>
        </authorList>
    </citation>
    <scope>NUCLEOTIDE SEQUENCE [LARGE SCALE GENOMIC DNA]</scope>
    <source>
        <strain evidence="1 2">NIPH 713</strain>
    </source>
</reference>
<dbReference type="EMBL" id="APRJ01000011">
    <property type="protein sequence ID" value="ENW86881.1"/>
    <property type="molecule type" value="Genomic_DNA"/>
</dbReference>
<dbReference type="RefSeq" id="WP_005096127.1">
    <property type="nucleotide sequence ID" value="NZ_CBDBYO010000010.1"/>
</dbReference>
<gene>
    <name evidence="1" type="ORF">F906_01954</name>
</gene>
<name>N9M882_9GAMM</name>
<dbReference type="GeneID" id="97177582"/>
<dbReference type="Proteomes" id="UP000023774">
    <property type="component" value="Unassembled WGS sequence"/>
</dbReference>
<dbReference type="HOGENOM" id="CLU_3245845_0_0_6"/>
<keyword evidence="2" id="KW-1185">Reference proteome</keyword>
<organism evidence="1 2">
    <name type="scientific">Acinetobacter pseudolwoffii</name>
    <dbReference type="NCBI Taxonomy" id="2053287"/>
    <lineage>
        <taxon>Bacteria</taxon>
        <taxon>Pseudomonadati</taxon>
        <taxon>Pseudomonadota</taxon>
        <taxon>Gammaproteobacteria</taxon>
        <taxon>Moraxellales</taxon>
        <taxon>Moraxellaceae</taxon>
        <taxon>Acinetobacter</taxon>
    </lineage>
</organism>
<evidence type="ECO:0000313" key="1">
    <source>
        <dbReference type="EMBL" id="ENW86881.1"/>
    </source>
</evidence>
<dbReference type="AlphaFoldDB" id="N9M882"/>